<reference evidence="1 2" key="1">
    <citation type="submission" date="2020-02" db="EMBL/GenBank/DDBJ databases">
        <authorList>
            <person name="Kim M.K."/>
        </authorList>
    </citation>
    <scope>NUCLEOTIDE SEQUENCE [LARGE SCALE GENOMIC DNA]</scope>
    <source>
        <strain evidence="1 2">17J57-3</strain>
    </source>
</reference>
<dbReference type="Pfam" id="PF11943">
    <property type="entry name" value="DUF3460"/>
    <property type="match status" value="1"/>
</dbReference>
<evidence type="ECO:0000313" key="2">
    <source>
        <dbReference type="Proteomes" id="UP000482155"/>
    </source>
</evidence>
<gene>
    <name evidence="1" type="ORF">G3574_10555</name>
</gene>
<organism evidence="1 2">
    <name type="scientific">Noviherbaspirillum galbum</name>
    <dbReference type="NCBI Taxonomy" id="2709383"/>
    <lineage>
        <taxon>Bacteria</taxon>
        <taxon>Pseudomonadati</taxon>
        <taxon>Pseudomonadota</taxon>
        <taxon>Betaproteobacteria</taxon>
        <taxon>Burkholderiales</taxon>
        <taxon>Oxalobacteraceae</taxon>
        <taxon>Noviherbaspirillum</taxon>
    </lineage>
</organism>
<proteinExistence type="predicted"/>
<accession>A0A6B3SSY4</accession>
<dbReference type="InterPro" id="IPR021853">
    <property type="entry name" value="DUF3460"/>
</dbReference>
<protein>
    <submittedName>
        <fullName evidence="1">DUF3460 family protein</fullName>
    </submittedName>
</protein>
<dbReference type="EMBL" id="JAAIVB010000037">
    <property type="protein sequence ID" value="NEX61522.1"/>
    <property type="molecule type" value="Genomic_DNA"/>
</dbReference>
<sequence>MFKKQTAYVSEFENFLNDMKDKNPKIEEGQRAGRAILWDKAPIDLDARRRADESRVKQLPYVYQSKH</sequence>
<evidence type="ECO:0000313" key="1">
    <source>
        <dbReference type="EMBL" id="NEX61522.1"/>
    </source>
</evidence>
<dbReference type="Proteomes" id="UP000482155">
    <property type="component" value="Unassembled WGS sequence"/>
</dbReference>
<keyword evidence="2" id="KW-1185">Reference proteome</keyword>
<dbReference type="AlphaFoldDB" id="A0A6B3SSY4"/>
<name>A0A6B3SSY4_9BURK</name>
<dbReference type="RefSeq" id="WP_163962813.1">
    <property type="nucleotide sequence ID" value="NZ_JAAIVB010000037.1"/>
</dbReference>
<comment type="caution">
    <text evidence="1">The sequence shown here is derived from an EMBL/GenBank/DDBJ whole genome shotgun (WGS) entry which is preliminary data.</text>
</comment>